<dbReference type="Proteomes" id="UP001519460">
    <property type="component" value="Unassembled WGS sequence"/>
</dbReference>
<comment type="caution">
    <text evidence="1">The sequence shown here is derived from an EMBL/GenBank/DDBJ whole genome shotgun (WGS) entry which is preliminary data.</text>
</comment>
<keyword evidence="2" id="KW-1185">Reference proteome</keyword>
<evidence type="ECO:0000313" key="2">
    <source>
        <dbReference type="Proteomes" id="UP001519460"/>
    </source>
</evidence>
<reference evidence="1 2" key="1">
    <citation type="journal article" date="2023" name="Sci. Data">
        <title>Genome assembly of the Korean intertidal mud-creeper Batillaria attramentaria.</title>
        <authorList>
            <person name="Patra A.K."/>
            <person name="Ho P.T."/>
            <person name="Jun S."/>
            <person name="Lee S.J."/>
            <person name="Kim Y."/>
            <person name="Won Y.J."/>
        </authorList>
    </citation>
    <scope>NUCLEOTIDE SEQUENCE [LARGE SCALE GENOMIC DNA]</scope>
    <source>
        <strain evidence="1">Wonlab-2016</strain>
    </source>
</reference>
<evidence type="ECO:0000313" key="1">
    <source>
        <dbReference type="EMBL" id="KAK7498718.1"/>
    </source>
</evidence>
<gene>
    <name evidence="1" type="ORF">BaRGS_00010095</name>
</gene>
<dbReference type="EMBL" id="JACVVK020000049">
    <property type="protein sequence ID" value="KAK7498718.1"/>
    <property type="molecule type" value="Genomic_DNA"/>
</dbReference>
<organism evidence="1 2">
    <name type="scientific">Batillaria attramentaria</name>
    <dbReference type="NCBI Taxonomy" id="370345"/>
    <lineage>
        <taxon>Eukaryota</taxon>
        <taxon>Metazoa</taxon>
        <taxon>Spiralia</taxon>
        <taxon>Lophotrochozoa</taxon>
        <taxon>Mollusca</taxon>
        <taxon>Gastropoda</taxon>
        <taxon>Caenogastropoda</taxon>
        <taxon>Sorbeoconcha</taxon>
        <taxon>Cerithioidea</taxon>
        <taxon>Batillariidae</taxon>
        <taxon>Batillaria</taxon>
    </lineage>
</organism>
<sequence length="87" mass="9105">MMAEAKTADSKAPRLSALSANLSGKSLASTPSHSFFLAASKKETSLLSVPSTSQFEATSQSCSSVTSMMDKLNLGHAKHTRSTNVIT</sequence>
<proteinExistence type="predicted"/>
<accession>A0ABD0LHP5</accession>
<protein>
    <submittedName>
        <fullName evidence="1">Uncharacterized protein</fullName>
    </submittedName>
</protein>
<name>A0ABD0LHP5_9CAEN</name>
<dbReference type="AlphaFoldDB" id="A0ABD0LHP5"/>